<dbReference type="InterPro" id="IPR003737">
    <property type="entry name" value="GlcNAc_PI_deacetylase-related"/>
</dbReference>
<name>A0A075JHP5_9MICO</name>
<gene>
    <name evidence="2" type="ORF">HX89_10880</name>
</gene>
<organism evidence="2 3">
    <name type="scientific">Dermacoccus nishinomiyaensis</name>
    <dbReference type="NCBI Taxonomy" id="1274"/>
    <lineage>
        <taxon>Bacteria</taxon>
        <taxon>Bacillati</taxon>
        <taxon>Actinomycetota</taxon>
        <taxon>Actinomycetes</taxon>
        <taxon>Micrococcales</taxon>
        <taxon>Dermacoccaceae</taxon>
        <taxon>Dermacoccus</taxon>
    </lineage>
</organism>
<dbReference type="EMBL" id="CP008889">
    <property type="protein sequence ID" value="AIF41360.1"/>
    <property type="molecule type" value="Genomic_DNA"/>
</dbReference>
<accession>A0A075JHP5</accession>
<dbReference type="PANTHER" id="PTHR12993">
    <property type="entry name" value="N-ACETYLGLUCOSAMINYL-PHOSPHATIDYLINOSITOL DE-N-ACETYLASE-RELATED"/>
    <property type="match status" value="1"/>
</dbReference>
<reference evidence="2 3" key="1">
    <citation type="submission" date="2014-07" db="EMBL/GenBank/DDBJ databases">
        <title>Genome Sequencing of Dermacoccus nishinomiyaensis.</title>
        <authorList>
            <person name="Hong K.W."/>
            <person name="Chan K.G."/>
        </authorList>
    </citation>
    <scope>NUCLEOTIDE SEQUENCE [LARGE SCALE GENOMIC DNA]</scope>
    <source>
        <strain evidence="2 3">M25</strain>
    </source>
</reference>
<evidence type="ECO:0000256" key="1">
    <source>
        <dbReference type="ARBA" id="ARBA00022833"/>
    </source>
</evidence>
<dbReference type="OrthoDB" id="158614at2"/>
<proteinExistence type="predicted"/>
<dbReference type="HOGENOM" id="CLU_049311_2_1_11"/>
<dbReference type="GeneID" id="41841604"/>
<dbReference type="eggNOG" id="COG2120">
    <property type="taxonomic scope" value="Bacteria"/>
</dbReference>
<evidence type="ECO:0000313" key="3">
    <source>
        <dbReference type="Proteomes" id="UP000027986"/>
    </source>
</evidence>
<keyword evidence="1" id="KW-0862">Zinc</keyword>
<evidence type="ECO:0000313" key="2">
    <source>
        <dbReference type="EMBL" id="AIF41360.1"/>
    </source>
</evidence>
<dbReference type="KEGG" id="dni:HX89_10880"/>
<dbReference type="Pfam" id="PF02585">
    <property type="entry name" value="PIG-L"/>
    <property type="match status" value="1"/>
</dbReference>
<dbReference type="InterPro" id="IPR024078">
    <property type="entry name" value="LmbE-like_dom_sf"/>
</dbReference>
<dbReference type="SUPFAM" id="SSF102588">
    <property type="entry name" value="LmbE-like"/>
    <property type="match status" value="1"/>
</dbReference>
<keyword evidence="3" id="KW-1185">Reference proteome</keyword>
<dbReference type="PANTHER" id="PTHR12993:SF26">
    <property type="entry name" value="1D-MYO-INOSITOL 2-ACETAMIDO-2-DEOXY-ALPHA-D-GLUCOPYRANOSIDE DEACETYLASE"/>
    <property type="match status" value="1"/>
</dbReference>
<dbReference type="Gene3D" id="3.40.50.10320">
    <property type="entry name" value="LmbE-like"/>
    <property type="match status" value="1"/>
</dbReference>
<dbReference type="AlphaFoldDB" id="A0A075JHP5"/>
<dbReference type="RefSeq" id="WP_051806076.1">
    <property type="nucleotide sequence ID" value="NZ_CP008889.1"/>
</dbReference>
<protein>
    <submittedName>
        <fullName evidence="2">GlcNAc-PI de-N-acetylase</fullName>
    </submittedName>
</protein>
<dbReference type="GO" id="GO:0016137">
    <property type="term" value="P:glycoside metabolic process"/>
    <property type="evidence" value="ECO:0007669"/>
    <property type="project" value="UniProtKB-ARBA"/>
</dbReference>
<sequence>MKTMITTPDGQPRRTLVAFHAHPDDEALLTSGTMAKAAAQGHRVVLVVATDGALGLAGSEYGTADELAARRWDEVSASARGLGVARLETLGYADSGMGPQVFPDPPGKRRFVTVPVEEAAEALAVILREEDADVLVTYDAAGGYGHRDHVRVHEVGARAAELAGTPRVLEATAPRDLLVRALHLVARFYRFPDDFDMAGFERAYSARKDITHRVNVLRQAGAKRASMAAHASQASADGDADRTLAAFLRIPRPLYDIVFGREWFRDPAHVGPVSHDIFAGLTEHEDRAE</sequence>
<dbReference type="GO" id="GO:0016811">
    <property type="term" value="F:hydrolase activity, acting on carbon-nitrogen (but not peptide) bonds, in linear amides"/>
    <property type="evidence" value="ECO:0007669"/>
    <property type="project" value="TreeGrafter"/>
</dbReference>
<dbReference type="Proteomes" id="UP000027986">
    <property type="component" value="Chromosome"/>
</dbReference>